<feature type="signal peptide" evidence="1">
    <location>
        <begin position="1"/>
        <end position="18"/>
    </location>
</feature>
<dbReference type="EMBL" id="JBIGHY010000003">
    <property type="protein sequence ID" value="MFG6414411.1"/>
    <property type="molecule type" value="Genomic_DNA"/>
</dbReference>
<sequence length="126" mass="13323">MRPSLLLAGALLLQTAHAAPLPPAARAEVDALLARLQSSGCEFNRNGSWHSGADAKSHLLKKLDYLEGKDLVKTAEQFIASGASGSSMSGKPYLVRCAGKAPVESAQWLTAELQQLRTGRAASNPR</sequence>
<keyword evidence="1" id="KW-0732">Signal</keyword>
<reference evidence="2 3" key="1">
    <citation type="submission" date="2024-09" db="EMBL/GenBank/DDBJ databases">
        <title>Novel species of the genus Pelomonas and Roseateles isolated from streams.</title>
        <authorList>
            <person name="Lu H."/>
        </authorList>
    </citation>
    <scope>NUCLEOTIDE SEQUENCE [LARGE SCALE GENOMIC DNA]</scope>
    <source>
        <strain evidence="2 3">DC23W</strain>
    </source>
</reference>
<proteinExistence type="predicted"/>
<feature type="chain" id="PRO_5045537817" evidence="1">
    <location>
        <begin position="19"/>
        <end position="126"/>
    </location>
</feature>
<dbReference type="Proteomes" id="UP001606300">
    <property type="component" value="Unassembled WGS sequence"/>
</dbReference>
<name>A0ABW7ELU1_9BURK</name>
<evidence type="ECO:0000313" key="3">
    <source>
        <dbReference type="Proteomes" id="UP001606300"/>
    </source>
</evidence>
<protein>
    <submittedName>
        <fullName evidence="2">DUF5329 family protein</fullName>
    </submittedName>
</protein>
<evidence type="ECO:0000313" key="2">
    <source>
        <dbReference type="EMBL" id="MFG6414411.1"/>
    </source>
</evidence>
<comment type="caution">
    <text evidence="2">The sequence shown here is derived from an EMBL/GenBank/DDBJ whole genome shotgun (WGS) entry which is preliminary data.</text>
</comment>
<organism evidence="2 3">
    <name type="scientific">Pelomonas dachongensis</name>
    <dbReference type="NCBI Taxonomy" id="3299029"/>
    <lineage>
        <taxon>Bacteria</taxon>
        <taxon>Pseudomonadati</taxon>
        <taxon>Pseudomonadota</taxon>
        <taxon>Betaproteobacteria</taxon>
        <taxon>Burkholderiales</taxon>
        <taxon>Sphaerotilaceae</taxon>
        <taxon>Roseateles</taxon>
    </lineage>
</organism>
<keyword evidence="3" id="KW-1185">Reference proteome</keyword>
<gene>
    <name evidence="2" type="ORF">ACG02S_10940</name>
</gene>
<dbReference type="RefSeq" id="WP_394470486.1">
    <property type="nucleotide sequence ID" value="NZ_JBIGHY010000003.1"/>
</dbReference>
<accession>A0ABW7ELU1</accession>
<dbReference type="Pfam" id="PF17263">
    <property type="entry name" value="DUF5329"/>
    <property type="match status" value="1"/>
</dbReference>
<evidence type="ECO:0000256" key="1">
    <source>
        <dbReference type="SAM" id="SignalP"/>
    </source>
</evidence>
<dbReference type="InterPro" id="IPR035242">
    <property type="entry name" value="DUF5329"/>
</dbReference>